<accession>A0A1X0Y0H0</accession>
<sequence length="58" mass="7066">MIRLWQWWRRYRLTKEQQRQLLAMDSRTLKDLGISRVDAEQLAGCYGRGIEKGWRDKV</sequence>
<comment type="caution">
    <text evidence="2">The sequence shown here is derived from an EMBL/GenBank/DDBJ whole genome shotgun (WGS) entry which is preliminary data.</text>
</comment>
<gene>
    <name evidence="2" type="ORF">B5V00_12215</name>
</gene>
<evidence type="ECO:0000313" key="2">
    <source>
        <dbReference type="EMBL" id="ORJ58607.1"/>
    </source>
</evidence>
<dbReference type="RefSeq" id="WP_085011088.1">
    <property type="nucleotide sequence ID" value="NZ_NAAD01000015.1"/>
</dbReference>
<keyword evidence="3" id="KW-1185">Reference proteome</keyword>
<dbReference type="AlphaFoldDB" id="A0A1X0Y0H0"/>
<protein>
    <recommendedName>
        <fullName evidence="1">YjiS-like domain-containing protein</fullName>
    </recommendedName>
</protein>
<evidence type="ECO:0000313" key="3">
    <source>
        <dbReference type="Proteomes" id="UP000193136"/>
    </source>
</evidence>
<dbReference type="EMBL" id="NAAD01000015">
    <property type="protein sequence ID" value="ORJ58607.1"/>
    <property type="molecule type" value="Genomic_DNA"/>
</dbReference>
<dbReference type="Proteomes" id="UP000193136">
    <property type="component" value="Unassembled WGS sequence"/>
</dbReference>
<dbReference type="Pfam" id="PF06568">
    <property type="entry name" value="YjiS-like"/>
    <property type="match status" value="1"/>
</dbReference>
<evidence type="ECO:0000259" key="1">
    <source>
        <dbReference type="Pfam" id="PF06568"/>
    </source>
</evidence>
<dbReference type="InterPro" id="IPR009506">
    <property type="entry name" value="YjiS-like"/>
</dbReference>
<name>A0A1X0Y0H0_9BACT</name>
<reference evidence="2 3" key="1">
    <citation type="submission" date="2017-03" db="EMBL/GenBank/DDBJ databases">
        <title>Genome sequence of Geothermobacter sp. EPR-M, Deep-Sea Iron Reducer.</title>
        <authorList>
            <person name="Tully B."/>
            <person name="Savalia P."/>
            <person name="Abuyen K."/>
            <person name="Baughan C."/>
            <person name="Romero E."/>
            <person name="Ronkowski C."/>
            <person name="Torres B."/>
            <person name="Tremblay J."/>
            <person name="Trujillo A."/>
            <person name="Tyler M."/>
            <person name="Perez-Rodriguez I."/>
            <person name="Amend J."/>
        </authorList>
    </citation>
    <scope>NUCLEOTIDE SEQUENCE [LARGE SCALE GENOMIC DNA]</scope>
    <source>
        <strain evidence="2 3">EPR-M</strain>
    </source>
</reference>
<feature type="domain" description="YjiS-like" evidence="1">
    <location>
        <begin position="4"/>
        <end position="40"/>
    </location>
</feature>
<proteinExistence type="predicted"/>
<dbReference type="STRING" id="1969733.B5V00_12215"/>
<organism evidence="2 3">
    <name type="scientific">Geothermobacter hydrogeniphilus</name>
    <dbReference type="NCBI Taxonomy" id="1969733"/>
    <lineage>
        <taxon>Bacteria</taxon>
        <taxon>Pseudomonadati</taxon>
        <taxon>Thermodesulfobacteriota</taxon>
        <taxon>Desulfuromonadia</taxon>
        <taxon>Desulfuromonadales</taxon>
        <taxon>Geothermobacteraceae</taxon>
        <taxon>Geothermobacter</taxon>
    </lineage>
</organism>